<keyword evidence="7" id="KW-1185">Reference proteome</keyword>
<organism evidence="6 7">
    <name type="scientific">Cyprinus carpio</name>
    <name type="common">Common carp</name>
    <dbReference type="NCBI Taxonomy" id="7962"/>
    <lineage>
        <taxon>Eukaryota</taxon>
        <taxon>Metazoa</taxon>
        <taxon>Chordata</taxon>
        <taxon>Craniata</taxon>
        <taxon>Vertebrata</taxon>
        <taxon>Euteleostomi</taxon>
        <taxon>Actinopterygii</taxon>
        <taxon>Neopterygii</taxon>
        <taxon>Teleostei</taxon>
        <taxon>Ostariophysi</taxon>
        <taxon>Cypriniformes</taxon>
        <taxon>Cyprinidae</taxon>
        <taxon>Cyprininae</taxon>
        <taxon>Cyprinus</taxon>
    </lineage>
</organism>
<reference evidence="6" key="1">
    <citation type="submission" date="2025-08" db="UniProtKB">
        <authorList>
            <consortium name="Ensembl"/>
        </authorList>
    </citation>
    <scope>IDENTIFICATION</scope>
</reference>
<dbReference type="InterPro" id="IPR049258">
    <property type="entry name" value="ODAD1_CC"/>
</dbReference>
<evidence type="ECO:0000256" key="3">
    <source>
        <dbReference type="SAM" id="MobiDB-lite"/>
    </source>
</evidence>
<dbReference type="PANTHER" id="PTHR21694:SF35">
    <property type="entry name" value="OUTER DYNEIN ARM-DOCKING COMPLEX SUBUNIT 1"/>
    <property type="match status" value="1"/>
</dbReference>
<evidence type="ECO:0000256" key="1">
    <source>
        <dbReference type="ARBA" id="ARBA00023054"/>
    </source>
</evidence>
<feature type="domain" description="ODAD1 central coiled coil region" evidence="5">
    <location>
        <begin position="184"/>
        <end position="467"/>
    </location>
</feature>
<sequence length="598" mass="69115">MSYLSGRTQRIQLKSFRSRTSTVTTGVPQGSVLGPLLFIIYILPLGYILRKHGIHFHCYAEDNPTLPVCQTHWFFSSTIFVQLFIYFSCCCLSCVFMFVHRQEIAELRAEQEWLLRVHRESESPAVKVVSALLKQRDKLDEETEKEKQTQAELQKEITIMEKKVVQMRRGQASYSHKSHPRDIQKAMRSTQSKLDRSHAHFNEQMKINSQLRKDIELLHMQRTRFQQLYRKLEKVLQDIRKDIGEVVDKSATAYDAKVDAQTKTSMIKEKAVKDLAQYSAEMQELERVIAHEHRLREFMSTKNNQRVSMDNGKRTRRRQEMKEQRKADGGEETHDSLKKAFQQIQELTGEDNLGKLVTKFIQGEERNFALFNYVNEQNTEYERLREEIQQIRKDTEQLNIKSRQQEQESQVALKQLKNQLQECKAQTQEYEAQADHISRILDQVKTGLDRIFKTTDCNLGQTGGMLGSSSGITDSNLMMYLGMVEQKASELLTIQAFIKSKDPENSSDLEAVAPFLLGQKPDVQTHKTIAQPPITKRDYEAEDTSLIDEADRPLTREELHQKIMKKSDQHKDGSPRTAGSKEVKTLKSSTMSSTSLEA</sequence>
<feature type="transmembrane region" description="Helical" evidence="4">
    <location>
        <begin position="21"/>
        <end position="43"/>
    </location>
</feature>
<dbReference type="AlphaFoldDB" id="A0A8C1QKP5"/>
<dbReference type="GO" id="GO:0036158">
    <property type="term" value="P:outer dynein arm assembly"/>
    <property type="evidence" value="ECO:0007669"/>
    <property type="project" value="TreeGrafter"/>
</dbReference>
<proteinExistence type="predicted"/>
<feature type="coiled-coil region" evidence="2">
    <location>
        <begin position="129"/>
        <end position="163"/>
    </location>
</feature>
<evidence type="ECO:0000313" key="6">
    <source>
        <dbReference type="Ensembl" id="ENSCCRP00010047561.1"/>
    </source>
</evidence>
<feature type="compositionally biased region" description="Basic and acidic residues" evidence="3">
    <location>
        <begin position="549"/>
        <end position="585"/>
    </location>
</feature>
<evidence type="ECO:0000259" key="5">
    <source>
        <dbReference type="Pfam" id="PF21773"/>
    </source>
</evidence>
<dbReference type="Proteomes" id="UP000694427">
    <property type="component" value="Unplaced"/>
</dbReference>
<reference evidence="6" key="2">
    <citation type="submission" date="2025-09" db="UniProtKB">
        <authorList>
            <consortium name="Ensembl"/>
        </authorList>
    </citation>
    <scope>IDENTIFICATION</scope>
</reference>
<protein>
    <submittedName>
        <fullName evidence="6">Coiled-coil domain containing 114</fullName>
    </submittedName>
</protein>
<evidence type="ECO:0000256" key="2">
    <source>
        <dbReference type="SAM" id="Coils"/>
    </source>
</evidence>
<evidence type="ECO:0000313" key="7">
    <source>
        <dbReference type="Proteomes" id="UP000694427"/>
    </source>
</evidence>
<dbReference type="Ensembl" id="ENSCCRT00010052121.1">
    <property type="protein sequence ID" value="ENSCCRP00010047561.1"/>
    <property type="gene ID" value="ENSCCRG00010020109.1"/>
</dbReference>
<dbReference type="GO" id="GO:0005930">
    <property type="term" value="C:axoneme"/>
    <property type="evidence" value="ECO:0007669"/>
    <property type="project" value="TreeGrafter"/>
</dbReference>
<feature type="compositionally biased region" description="Basic and acidic residues" evidence="3">
    <location>
        <begin position="318"/>
        <end position="337"/>
    </location>
</feature>
<keyword evidence="4" id="KW-0812">Transmembrane</keyword>
<dbReference type="PANTHER" id="PTHR21694">
    <property type="entry name" value="COILED-COIL DOMAIN-CONTAINING PROTEIN 63"/>
    <property type="match status" value="1"/>
</dbReference>
<feature type="region of interest" description="Disordered" evidence="3">
    <location>
        <begin position="534"/>
        <end position="598"/>
    </location>
</feature>
<dbReference type="GO" id="GO:0003341">
    <property type="term" value="P:cilium movement"/>
    <property type="evidence" value="ECO:0007669"/>
    <property type="project" value="TreeGrafter"/>
</dbReference>
<feature type="transmembrane region" description="Helical" evidence="4">
    <location>
        <begin position="73"/>
        <end position="99"/>
    </location>
</feature>
<feature type="compositionally biased region" description="Low complexity" evidence="3">
    <location>
        <begin position="586"/>
        <end position="598"/>
    </location>
</feature>
<dbReference type="Pfam" id="PF21773">
    <property type="entry name" value="ODAD1_CC"/>
    <property type="match status" value="1"/>
</dbReference>
<feature type="region of interest" description="Disordered" evidence="3">
    <location>
        <begin position="305"/>
        <end position="337"/>
    </location>
</feature>
<name>A0A8C1QKP5_CYPCA</name>
<evidence type="ECO:0000256" key="4">
    <source>
        <dbReference type="SAM" id="Phobius"/>
    </source>
</evidence>
<feature type="coiled-coil region" evidence="2">
    <location>
        <begin position="268"/>
        <end position="295"/>
    </location>
</feature>
<feature type="coiled-coil region" evidence="2">
    <location>
        <begin position="374"/>
        <end position="433"/>
    </location>
</feature>
<dbReference type="InterPro" id="IPR051876">
    <property type="entry name" value="ODA-DC/CCD"/>
</dbReference>
<keyword evidence="4" id="KW-0472">Membrane</keyword>
<accession>A0A8C1QKP5</accession>
<keyword evidence="1 2" id="KW-0175">Coiled coil</keyword>
<keyword evidence="4" id="KW-1133">Transmembrane helix</keyword>